<dbReference type="GeneID" id="96597086"/>
<proteinExistence type="predicted"/>
<dbReference type="Gene3D" id="3.30.720.100">
    <property type="match status" value="1"/>
</dbReference>
<reference evidence="3" key="1">
    <citation type="submission" date="2015-07" db="EMBL/GenBank/DDBJ databases">
        <authorList>
            <person name="Liu B."/>
            <person name="Wang J."/>
            <person name="Zhu Y."/>
            <person name="Liu G."/>
            <person name="Chen Q."/>
            <person name="Lan J."/>
            <person name="Che J."/>
            <person name="Ge C."/>
            <person name="Shi H."/>
            <person name="Pan Z."/>
            <person name="Liu X."/>
        </authorList>
    </citation>
    <scope>NUCLEOTIDE SEQUENCE [LARGE SCALE GENOMIC DNA]</scope>
    <source>
        <strain evidence="3">DSM 23493</strain>
    </source>
</reference>
<feature type="domain" description="PhnB-like" evidence="1">
    <location>
        <begin position="4"/>
        <end position="123"/>
    </location>
</feature>
<dbReference type="PATRIC" id="fig|582475.4.peg.3955"/>
<dbReference type="InterPro" id="IPR009725">
    <property type="entry name" value="3_dmu_93_MTrfase"/>
</dbReference>
<dbReference type="CDD" id="cd06588">
    <property type="entry name" value="PhnB_like"/>
    <property type="match status" value="1"/>
</dbReference>
<dbReference type="PIRSF" id="PIRSF021700">
    <property type="entry name" value="3_dmu_93_MTrfase"/>
    <property type="match status" value="1"/>
</dbReference>
<dbReference type="PANTHER" id="PTHR33990">
    <property type="entry name" value="PROTEIN YJDN-RELATED"/>
    <property type="match status" value="1"/>
</dbReference>
<dbReference type="Proteomes" id="UP000037326">
    <property type="component" value="Unassembled WGS sequence"/>
</dbReference>
<dbReference type="RefSeq" id="WP_049663201.1">
    <property type="nucleotide sequence ID" value="NZ_LFXJ01000002.1"/>
</dbReference>
<name>A0A0K9FI13_9BACI</name>
<dbReference type="InterPro" id="IPR028973">
    <property type="entry name" value="PhnB-like"/>
</dbReference>
<evidence type="ECO:0000313" key="2">
    <source>
        <dbReference type="EMBL" id="KMY33868.1"/>
    </source>
</evidence>
<dbReference type="OrthoDB" id="9806473at2"/>
<dbReference type="AlphaFoldDB" id="A0A0K9FI13"/>
<dbReference type="EMBL" id="LFXJ01000002">
    <property type="protein sequence ID" value="KMY33868.1"/>
    <property type="molecule type" value="Genomic_DNA"/>
</dbReference>
<accession>A0A0K9FI13</accession>
<evidence type="ECO:0000259" key="1">
    <source>
        <dbReference type="Pfam" id="PF06983"/>
    </source>
</evidence>
<comment type="caution">
    <text evidence="2">The sequence shown here is derived from an EMBL/GenBank/DDBJ whole genome shotgun (WGS) entry which is preliminary data.</text>
</comment>
<organism evidence="2 3">
    <name type="scientific">Lysinibacillus xylanilyticus</name>
    <dbReference type="NCBI Taxonomy" id="582475"/>
    <lineage>
        <taxon>Bacteria</taxon>
        <taxon>Bacillati</taxon>
        <taxon>Bacillota</taxon>
        <taxon>Bacilli</taxon>
        <taxon>Bacillales</taxon>
        <taxon>Bacillaceae</taxon>
        <taxon>Lysinibacillus</taxon>
    </lineage>
</organism>
<dbReference type="Gene3D" id="3.30.720.110">
    <property type="match status" value="1"/>
</dbReference>
<sequence>MKSATTFLMFQGQANEAIQQYQQWFSELQVESLTYMEDSQQVAMAVLNIKGLKMMVNDSVIKHNFTFTPSTSIFMECESEEEIDSLVTQILEGGQALMPLNNYGFSKKFAWIQDRFGVSWQLTYN</sequence>
<dbReference type="SUPFAM" id="SSF54593">
    <property type="entry name" value="Glyoxalase/Bleomycin resistance protein/Dihydroxybiphenyl dioxygenase"/>
    <property type="match status" value="1"/>
</dbReference>
<dbReference type="Pfam" id="PF06983">
    <property type="entry name" value="3-dmu-9_3-mt"/>
    <property type="match status" value="1"/>
</dbReference>
<protein>
    <submittedName>
        <fullName evidence="2">PhnB protein</fullName>
    </submittedName>
</protein>
<dbReference type="InterPro" id="IPR029068">
    <property type="entry name" value="Glyas_Bleomycin-R_OHBP_Dase"/>
</dbReference>
<dbReference type="PANTHER" id="PTHR33990:SF4">
    <property type="entry name" value="PHNB-LIKE DOMAIN-CONTAINING PROTEIN"/>
    <property type="match status" value="1"/>
</dbReference>
<gene>
    <name evidence="2" type="ORF">ACZ11_01980</name>
</gene>
<evidence type="ECO:0000313" key="3">
    <source>
        <dbReference type="Proteomes" id="UP000037326"/>
    </source>
</evidence>